<keyword evidence="9" id="KW-0732">Signal</keyword>
<dbReference type="GO" id="GO:0005886">
    <property type="term" value="C:plasma membrane"/>
    <property type="evidence" value="ECO:0007669"/>
    <property type="project" value="InterPro"/>
</dbReference>
<evidence type="ECO:0000256" key="7">
    <source>
        <dbReference type="ARBA" id="ARBA00023136"/>
    </source>
</evidence>
<name>A0A979FU06_HYAAZ</name>
<feature type="domain" description="Cadherin" evidence="10">
    <location>
        <begin position="548"/>
        <end position="657"/>
    </location>
</feature>
<keyword evidence="3" id="KW-0677">Repeat</keyword>
<comment type="subcellular location">
    <subcellularLocation>
        <location evidence="1">Membrane</location>
    </subcellularLocation>
</comment>
<feature type="domain" description="Cadherin" evidence="10">
    <location>
        <begin position="393"/>
        <end position="547"/>
    </location>
</feature>
<organism evidence="11 12">
    <name type="scientific">Hyalella azteca</name>
    <name type="common">Amphipod</name>
    <dbReference type="NCBI Taxonomy" id="294128"/>
    <lineage>
        <taxon>Eukaryota</taxon>
        <taxon>Metazoa</taxon>
        <taxon>Ecdysozoa</taxon>
        <taxon>Arthropoda</taxon>
        <taxon>Crustacea</taxon>
        <taxon>Multicrustacea</taxon>
        <taxon>Malacostraca</taxon>
        <taxon>Eumalacostraca</taxon>
        <taxon>Peracarida</taxon>
        <taxon>Amphipoda</taxon>
        <taxon>Senticaudata</taxon>
        <taxon>Talitrida</taxon>
        <taxon>Talitroidea</taxon>
        <taxon>Hyalellidae</taxon>
        <taxon>Hyalella</taxon>
    </lineage>
</organism>
<protein>
    <submittedName>
        <fullName evidence="12">Cadherin-23</fullName>
    </submittedName>
</protein>
<evidence type="ECO:0000256" key="9">
    <source>
        <dbReference type="SAM" id="SignalP"/>
    </source>
</evidence>
<dbReference type="GO" id="GO:0005911">
    <property type="term" value="C:cell-cell junction"/>
    <property type="evidence" value="ECO:0007669"/>
    <property type="project" value="TreeGrafter"/>
</dbReference>
<dbReference type="OrthoDB" id="6379298at2759"/>
<proteinExistence type="predicted"/>
<evidence type="ECO:0000256" key="8">
    <source>
        <dbReference type="PROSITE-ProRule" id="PRU00043"/>
    </source>
</evidence>
<feature type="domain" description="Cadherin" evidence="10">
    <location>
        <begin position="262"/>
        <end position="374"/>
    </location>
</feature>
<keyword evidence="4 8" id="KW-0106">Calcium</keyword>
<feature type="domain" description="Cadherin" evidence="10">
    <location>
        <begin position="144"/>
        <end position="261"/>
    </location>
</feature>
<reference evidence="12" key="1">
    <citation type="submission" date="2025-08" db="UniProtKB">
        <authorList>
            <consortium name="RefSeq"/>
        </authorList>
    </citation>
    <scope>IDENTIFICATION</scope>
    <source>
        <tissue evidence="12">Whole organism</tissue>
    </source>
</reference>
<dbReference type="Gene3D" id="2.60.40.60">
    <property type="entry name" value="Cadherins"/>
    <property type="match status" value="7"/>
</dbReference>
<dbReference type="InterPro" id="IPR015919">
    <property type="entry name" value="Cadherin-like_sf"/>
</dbReference>
<dbReference type="PRINTS" id="PR00205">
    <property type="entry name" value="CADHERIN"/>
</dbReference>
<evidence type="ECO:0000256" key="6">
    <source>
        <dbReference type="ARBA" id="ARBA00022989"/>
    </source>
</evidence>
<dbReference type="GO" id="GO:0005509">
    <property type="term" value="F:calcium ion binding"/>
    <property type="evidence" value="ECO:0007669"/>
    <property type="project" value="UniProtKB-UniRule"/>
</dbReference>
<dbReference type="GO" id="GO:0007156">
    <property type="term" value="P:homophilic cell adhesion via plasma membrane adhesion molecules"/>
    <property type="evidence" value="ECO:0007669"/>
    <property type="project" value="InterPro"/>
</dbReference>
<evidence type="ECO:0000256" key="3">
    <source>
        <dbReference type="ARBA" id="ARBA00022737"/>
    </source>
</evidence>
<feature type="domain" description="Cadherin" evidence="10">
    <location>
        <begin position="813"/>
        <end position="904"/>
    </location>
</feature>
<dbReference type="RefSeq" id="XP_047739585.1">
    <property type="nucleotide sequence ID" value="XM_047883629.1"/>
</dbReference>
<dbReference type="PROSITE" id="PS00232">
    <property type="entry name" value="CADHERIN_1"/>
    <property type="match status" value="1"/>
</dbReference>
<sequence length="1098" mass="118947">MSSSGPRALLSPLILILVSILVLSVAALECPEILDPNQECLQNGEIVTFPDNCNIIVNVYEDCEVGSSLFTVAGSAVSFSDTSTCRGTIAIGDTTAVVLTKALDAELWSSPPSCVQDITADGDVFAALFQTVDVDEFPPTLIQQAPAVTLYTNENNQPGFLLLAINVSDPDYGETSTLSGILLNTFDDRFALRRNVGCETSSCELITFFLVVAKTLDYEINDIFYEIEAKFTSSDSRGGQSWTQIEVVLFVNDLPDSPPFWLQIVPTVSVQESDEVGREVFSVLARDRDISIDNDINYDITNGNDEGYFAIDAVTGVVTTAKAIDREVLSATFFNLEMMAYEVLADGSLAPAPNNVTQLTNVQVIDVNDCVPEFGAAAMNVTMSELTALAGGGSVVIAYITVADLDEGQAGEYELSSSQPQHVAFSPRSGSGETNFTVTALYVPDNNIYDYDSRPDDDYDIIIEVNFMMVVDLSHVSSTTLIITLIIFPQIVATEVKDPSHVSSTTLIITLIFFPQIVATEVKDPSHVSSTTLIITLEDVNDNYPVFIYSQYNVSIFENLSNGLPVTKVLAKDDDKSDEYGTASLRYFMFNCDSYFTINDVTGTITVTGQQNLDYEQRDTIECNLEARDLEGGTGYLKGTSTLIVKLVDVDDTPPDIAVMSTSYEVLENETVGSVLMSVSATDKDTDAAVNFYIIYEDNNQPGVEDWFIIEARPCEEEEGDFCADVKTNAELDRETQDKVAIKIIAVDNNTAVNAATDSVDVTIILLDVNDKTPVFCDTCAQDDSVYENSPSGSLIARIYTPVFCDTCAQDDSVYENSPSGSLIARIYATDEDLDDILIYDCSSCDTVVLDNSTGALTVGVNSIDRETQAYINVTITVTDAAGHSAVMEVTITVKDRNDEPPVLDEALCGKTYDVFENADNGTHVVTMTATNKDEGAHAKISYILTKVVGGTGPLSPFAINVDTGKIVVNVGNGINLDREETATWVLHVQAIDNCELNEPSCTERTSACNITIDVQDENDETPYLPAPLTLTANEAQAAEVKVEDSDITATDDDQEGTAASAILYMVTNFVVSGSGEPVTPIPFEAVNYNESNKWSCL</sequence>
<dbReference type="AlphaFoldDB" id="A0A979FU06"/>
<dbReference type="KEGG" id="hazt:108679766"/>
<keyword evidence="5" id="KW-0130">Cell adhesion</keyword>
<keyword evidence="2" id="KW-0812">Transmembrane</keyword>
<keyword evidence="7" id="KW-0472">Membrane</keyword>
<dbReference type="GeneID" id="108679766"/>
<keyword evidence="11" id="KW-1185">Reference proteome</keyword>
<dbReference type="SMART" id="SM00112">
    <property type="entry name" value="CA"/>
    <property type="match status" value="5"/>
</dbReference>
<evidence type="ECO:0000256" key="4">
    <source>
        <dbReference type="ARBA" id="ARBA00022837"/>
    </source>
</evidence>
<evidence type="ECO:0000313" key="12">
    <source>
        <dbReference type="RefSeq" id="XP_047739585.1"/>
    </source>
</evidence>
<dbReference type="Pfam" id="PF00028">
    <property type="entry name" value="Cadherin"/>
    <property type="match status" value="4"/>
</dbReference>
<evidence type="ECO:0000256" key="1">
    <source>
        <dbReference type="ARBA" id="ARBA00004370"/>
    </source>
</evidence>
<evidence type="ECO:0000313" key="11">
    <source>
        <dbReference type="Proteomes" id="UP000694843"/>
    </source>
</evidence>
<dbReference type="Proteomes" id="UP000694843">
    <property type="component" value="Unplaced"/>
</dbReference>
<dbReference type="InterPro" id="IPR002126">
    <property type="entry name" value="Cadherin-like_dom"/>
</dbReference>
<dbReference type="PANTHER" id="PTHR24025">
    <property type="entry name" value="DESMOGLEIN FAMILY MEMBER"/>
    <property type="match status" value="1"/>
</dbReference>
<keyword evidence="6" id="KW-1133">Transmembrane helix</keyword>
<feature type="domain" description="Cadherin" evidence="10">
    <location>
        <begin position="915"/>
        <end position="1025"/>
    </location>
</feature>
<feature type="signal peptide" evidence="9">
    <location>
        <begin position="1"/>
        <end position="27"/>
    </location>
</feature>
<dbReference type="InterPro" id="IPR050971">
    <property type="entry name" value="Cadherin-domain_protein"/>
</dbReference>
<accession>A0A979FU06</accession>
<feature type="chain" id="PRO_5036879957" evidence="9">
    <location>
        <begin position="28"/>
        <end position="1098"/>
    </location>
</feature>
<evidence type="ECO:0000256" key="2">
    <source>
        <dbReference type="ARBA" id="ARBA00022692"/>
    </source>
</evidence>
<dbReference type="PROSITE" id="PS50268">
    <property type="entry name" value="CADHERIN_2"/>
    <property type="match status" value="7"/>
</dbReference>
<feature type="domain" description="Cadherin" evidence="10">
    <location>
        <begin position="658"/>
        <end position="776"/>
    </location>
</feature>
<dbReference type="PANTHER" id="PTHR24025:SF23">
    <property type="entry name" value="NEURAL-CADHERIN"/>
    <property type="match status" value="1"/>
</dbReference>
<dbReference type="SUPFAM" id="SSF49313">
    <property type="entry name" value="Cadherin-like"/>
    <property type="match status" value="6"/>
</dbReference>
<dbReference type="CDD" id="cd11304">
    <property type="entry name" value="Cadherin_repeat"/>
    <property type="match status" value="6"/>
</dbReference>
<evidence type="ECO:0000259" key="10">
    <source>
        <dbReference type="PROSITE" id="PS50268"/>
    </source>
</evidence>
<evidence type="ECO:0000256" key="5">
    <source>
        <dbReference type="ARBA" id="ARBA00022889"/>
    </source>
</evidence>
<gene>
    <name evidence="12" type="primary">LOC108679766</name>
</gene>
<dbReference type="InterPro" id="IPR020894">
    <property type="entry name" value="Cadherin_CS"/>
</dbReference>